<organism evidence="1 2">
    <name type="scientific">Methylomonas koyamae</name>
    <dbReference type="NCBI Taxonomy" id="702114"/>
    <lineage>
        <taxon>Bacteria</taxon>
        <taxon>Pseudomonadati</taxon>
        <taxon>Pseudomonadota</taxon>
        <taxon>Gammaproteobacteria</taxon>
        <taxon>Methylococcales</taxon>
        <taxon>Methylococcaceae</taxon>
        <taxon>Methylomonas</taxon>
    </lineage>
</organism>
<gene>
    <name evidence="1" type="ORF">A1507_09865</name>
</gene>
<evidence type="ECO:0000313" key="2">
    <source>
        <dbReference type="Proteomes" id="UP000077857"/>
    </source>
</evidence>
<dbReference type="EMBL" id="LUUJ01000061">
    <property type="protein sequence ID" value="OAI18229.1"/>
    <property type="molecule type" value="Genomic_DNA"/>
</dbReference>
<proteinExistence type="predicted"/>
<dbReference type="AlphaFoldDB" id="A0A177NM13"/>
<reference evidence="1 2" key="1">
    <citation type="submission" date="2016-03" db="EMBL/GenBank/DDBJ databases">
        <authorList>
            <person name="Ploux O."/>
        </authorList>
    </citation>
    <scope>NUCLEOTIDE SEQUENCE [LARGE SCALE GENOMIC DNA]</scope>
    <source>
        <strain evidence="1 2">R-45378</strain>
    </source>
</reference>
<protein>
    <submittedName>
        <fullName evidence="1">Uncharacterized protein</fullName>
    </submittedName>
</protein>
<evidence type="ECO:0000313" key="1">
    <source>
        <dbReference type="EMBL" id="OAI18229.1"/>
    </source>
</evidence>
<comment type="caution">
    <text evidence="1">The sequence shown here is derived from an EMBL/GenBank/DDBJ whole genome shotgun (WGS) entry which is preliminary data.</text>
</comment>
<dbReference type="RefSeq" id="WP_064040041.1">
    <property type="nucleotide sequence ID" value="NZ_LUUJ01000061.1"/>
</dbReference>
<accession>A0A177NM13</accession>
<sequence>MLSEIERENVTKAAQCAALLVSDIKAVAASSNPFLAELGLDALKMASELDQRLKRLEAISNVE</sequence>
<name>A0A177NM13_9GAMM</name>
<dbReference type="Proteomes" id="UP000077857">
    <property type="component" value="Unassembled WGS sequence"/>
</dbReference>